<gene>
    <name evidence="3" type="ORF">NE237_012335</name>
</gene>
<proteinExistence type="predicted"/>
<dbReference type="Pfam" id="PF02826">
    <property type="entry name" value="2-Hacid_dh_C"/>
    <property type="match status" value="1"/>
</dbReference>
<dbReference type="InterPro" id="IPR050223">
    <property type="entry name" value="D-isomer_2-hydroxyacid_DH"/>
</dbReference>
<evidence type="ECO:0000313" key="3">
    <source>
        <dbReference type="EMBL" id="KAJ4955552.1"/>
    </source>
</evidence>
<dbReference type="InterPro" id="IPR006140">
    <property type="entry name" value="D-isomer_DH_NAD-bd"/>
</dbReference>
<dbReference type="SUPFAM" id="SSF51735">
    <property type="entry name" value="NAD(P)-binding Rossmann-fold domains"/>
    <property type="match status" value="1"/>
</dbReference>
<dbReference type="Gene3D" id="3.40.50.720">
    <property type="entry name" value="NAD(P)-binding Rossmann-like Domain"/>
    <property type="match status" value="1"/>
</dbReference>
<dbReference type="GO" id="GO:0051287">
    <property type="term" value="F:NAD binding"/>
    <property type="evidence" value="ECO:0007669"/>
    <property type="project" value="InterPro"/>
</dbReference>
<reference evidence="3" key="1">
    <citation type="journal article" date="2023" name="Plant J.">
        <title>The genome of the king protea, Protea cynaroides.</title>
        <authorList>
            <person name="Chang J."/>
            <person name="Duong T.A."/>
            <person name="Schoeman C."/>
            <person name="Ma X."/>
            <person name="Roodt D."/>
            <person name="Barker N."/>
            <person name="Li Z."/>
            <person name="Van de Peer Y."/>
            <person name="Mizrachi E."/>
        </authorList>
    </citation>
    <scope>NUCLEOTIDE SEQUENCE</scope>
    <source>
        <tissue evidence="3">Young leaves</tissue>
    </source>
</reference>
<dbReference type="Proteomes" id="UP001141806">
    <property type="component" value="Unassembled WGS sequence"/>
</dbReference>
<dbReference type="InterPro" id="IPR036291">
    <property type="entry name" value="NAD(P)-bd_dom_sf"/>
</dbReference>
<dbReference type="AlphaFoldDB" id="A0A9Q0GWP3"/>
<accession>A0A9Q0GWP3</accession>
<evidence type="ECO:0000256" key="1">
    <source>
        <dbReference type="ARBA" id="ARBA00023002"/>
    </source>
</evidence>
<keyword evidence="4" id="KW-1185">Reference proteome</keyword>
<dbReference type="EMBL" id="JAMYWD010000011">
    <property type="protein sequence ID" value="KAJ4955552.1"/>
    <property type="molecule type" value="Genomic_DNA"/>
</dbReference>
<dbReference type="OrthoDB" id="298012at2759"/>
<dbReference type="GO" id="GO:0030267">
    <property type="term" value="F:glyoxylate reductase (NADPH) activity"/>
    <property type="evidence" value="ECO:0007669"/>
    <property type="project" value="TreeGrafter"/>
</dbReference>
<dbReference type="PANTHER" id="PTHR10996">
    <property type="entry name" value="2-HYDROXYACID DEHYDROGENASE-RELATED"/>
    <property type="match status" value="1"/>
</dbReference>
<evidence type="ECO:0000259" key="2">
    <source>
        <dbReference type="Pfam" id="PF02826"/>
    </source>
</evidence>
<dbReference type="GO" id="GO:0005829">
    <property type="term" value="C:cytosol"/>
    <property type="evidence" value="ECO:0007669"/>
    <property type="project" value="TreeGrafter"/>
</dbReference>
<comment type="caution">
    <text evidence="3">The sequence shown here is derived from an EMBL/GenBank/DDBJ whole genome shotgun (WGS) entry which is preliminary data.</text>
</comment>
<keyword evidence="1" id="KW-0560">Oxidoreductase</keyword>
<dbReference type="GO" id="GO:0016618">
    <property type="term" value="F:hydroxypyruvate reductase [NAD(P)H] activity"/>
    <property type="evidence" value="ECO:0007669"/>
    <property type="project" value="TreeGrafter"/>
</dbReference>
<dbReference type="PANTHER" id="PTHR10996:SF179">
    <property type="entry name" value="D-ISOMER SPECIFIC 2-HYDROXYACID DEHYDROGENASE FAMILY PROTEIN-RELATED"/>
    <property type="match status" value="1"/>
</dbReference>
<name>A0A9Q0GWP3_9MAGN</name>
<sequence length="193" mass="21586">MFSSFLGQSFLALTKKTYHIIDTDVLLAMGERGVIINVGRGALIDEKELVRCLVQGEIGGAGLDVYENEPDVPKELLVLDNVVPSPHMAVMTPESFAASGKWLRPTWRLSLQVHYSQVILPRDNLEAPSQGVPNVNSPIPTLLIWSGSALSWNYLNSPIPTLLIWSGSALSWNYFQYFHDQIGHWTSFNYSPW</sequence>
<feature type="domain" description="D-isomer specific 2-hydroxyacid dehydrogenase NAD-binding" evidence="2">
    <location>
        <begin position="11"/>
        <end position="89"/>
    </location>
</feature>
<organism evidence="3 4">
    <name type="scientific">Protea cynaroides</name>
    <dbReference type="NCBI Taxonomy" id="273540"/>
    <lineage>
        <taxon>Eukaryota</taxon>
        <taxon>Viridiplantae</taxon>
        <taxon>Streptophyta</taxon>
        <taxon>Embryophyta</taxon>
        <taxon>Tracheophyta</taxon>
        <taxon>Spermatophyta</taxon>
        <taxon>Magnoliopsida</taxon>
        <taxon>Proteales</taxon>
        <taxon>Proteaceae</taxon>
        <taxon>Protea</taxon>
    </lineage>
</organism>
<protein>
    <recommendedName>
        <fullName evidence="2">D-isomer specific 2-hydroxyacid dehydrogenase NAD-binding domain-containing protein</fullName>
    </recommendedName>
</protein>
<evidence type="ECO:0000313" key="4">
    <source>
        <dbReference type="Proteomes" id="UP001141806"/>
    </source>
</evidence>